<protein>
    <recommendedName>
        <fullName evidence="7 17">Phosphoenolpyruvate-protein phosphotransferase</fullName>
        <ecNumber evidence="6 17">2.7.3.9</ecNumber>
    </recommendedName>
    <alternativeName>
        <fullName evidence="16 17">Phosphotransferase system, enzyme I</fullName>
    </alternativeName>
</protein>
<evidence type="ECO:0000259" key="20">
    <source>
        <dbReference type="Pfam" id="PF02896"/>
    </source>
</evidence>
<dbReference type="EC" id="2.7.3.9" evidence="6 17"/>
<dbReference type="PANTHER" id="PTHR46244">
    <property type="entry name" value="PHOSPHOENOLPYRUVATE-PROTEIN PHOSPHOTRANSFERASE"/>
    <property type="match status" value="1"/>
</dbReference>
<evidence type="ECO:0000256" key="11">
    <source>
        <dbReference type="ARBA" id="ARBA00022679"/>
    </source>
</evidence>
<dbReference type="PANTHER" id="PTHR46244:SF3">
    <property type="entry name" value="PHOSPHOENOLPYRUVATE-PROTEIN PHOSPHOTRANSFERASE"/>
    <property type="match status" value="1"/>
</dbReference>
<keyword evidence="10 17" id="KW-0762">Sugar transport</keyword>
<evidence type="ECO:0000256" key="15">
    <source>
        <dbReference type="ARBA" id="ARBA00022842"/>
    </source>
</evidence>
<comment type="function">
    <text evidence="3 17">General (non sugar-specific) component of the phosphoenolpyruvate-dependent sugar phosphotransferase system (sugar PTS). This major carbohydrate active-transport system catalyzes the phosphorylation of incoming sugar substrates concomitantly with their translocation across the cell membrane. Enzyme I transfers the phosphoryl group from phosphoenolpyruvate (PEP) to the phosphoryl carrier protein (HPr).</text>
</comment>
<dbReference type="InterPro" id="IPR050499">
    <property type="entry name" value="PEP-utilizing_PTS_enzyme"/>
</dbReference>
<dbReference type="InterPro" id="IPR006318">
    <property type="entry name" value="PTS_EI-like"/>
</dbReference>
<sequence>MLVLKGKSVNTGITIGPLALFHRNTISTAERKIEDVAAEIDRFQAAREAAIRQLQALYEKALAKVGEEQAAVFEVHQMMLEDDDYIDSIVGQIEEKQCNAEAAVENTAQQFATMFREMDDAYMQARAADVLDISRRVEQELCGGQGIDFSKYDEVIIAADDLAPSETMQLDTDKILGFITSGGSANSHTAILARTLGIAAIVNTGTQLHQDVDGLLAIVDGTTGTVYINPDAETLARMQQAQKEEKDRRKRLELVRGLPSATKDGKAVEIFANIGNPDNLPQVLANDAEGIGLFRSEFLYLGRTDYPTEEEQFEAYKKTVQALPGKKVVIRTLDIGADKKVDYFNLAEEENPALGMRAIRICLTRPELFKTQLRALCRASAFGKIAVMFPMIISVKEIRRAKELLQEVRQDLDRRRIAYDKDMEIGIMIETPAAAIMSDDLAKEVDFFSIGSNDLTQYTLAIDRQQTQLDSFFDAHHPAVLRLIGQTIANGHQAGIWVGICGELGADLSLTETFLRMGVDELSVSPQSVLPLRDTVRSLDLSK</sequence>
<proteinExistence type="inferred from homology"/>
<feature type="domain" description="PEP-utilising enzyme mobile" evidence="19">
    <location>
        <begin position="154"/>
        <end position="224"/>
    </location>
</feature>
<comment type="cofactor">
    <cofactor evidence="2 17">
        <name>Mg(2+)</name>
        <dbReference type="ChEBI" id="CHEBI:18420"/>
    </cofactor>
</comment>
<evidence type="ECO:0000256" key="14">
    <source>
        <dbReference type="ARBA" id="ARBA00022777"/>
    </source>
</evidence>
<evidence type="ECO:0000256" key="17">
    <source>
        <dbReference type="PIRNR" id="PIRNR000732"/>
    </source>
</evidence>
<evidence type="ECO:0000256" key="13">
    <source>
        <dbReference type="ARBA" id="ARBA00022723"/>
    </source>
</evidence>
<dbReference type="InterPro" id="IPR040442">
    <property type="entry name" value="Pyrv_kinase-like_dom_sf"/>
</dbReference>
<dbReference type="Pfam" id="PF00391">
    <property type="entry name" value="PEP-utilizers"/>
    <property type="match status" value="1"/>
</dbReference>
<accession>A0ABR6VGJ9</accession>
<dbReference type="InterPro" id="IPR036637">
    <property type="entry name" value="Phosphohistidine_dom_sf"/>
</dbReference>
<evidence type="ECO:0000256" key="8">
    <source>
        <dbReference type="ARBA" id="ARBA00022448"/>
    </source>
</evidence>
<keyword evidence="9 17" id="KW-0963">Cytoplasm</keyword>
<evidence type="ECO:0000313" key="23">
    <source>
        <dbReference type="Proteomes" id="UP000606870"/>
    </source>
</evidence>
<dbReference type="Proteomes" id="UP000606870">
    <property type="component" value="Unassembled WGS sequence"/>
</dbReference>
<reference evidence="22 23" key="1">
    <citation type="submission" date="2020-08" db="EMBL/GenBank/DDBJ databases">
        <authorList>
            <person name="Liu C."/>
            <person name="Sun Q."/>
        </authorList>
    </citation>
    <scope>NUCLEOTIDE SEQUENCE [LARGE SCALE GENOMIC DNA]</scope>
    <source>
        <strain evidence="22 23">NSJ-59</strain>
    </source>
</reference>
<dbReference type="EMBL" id="JACOGK010000007">
    <property type="protein sequence ID" value="MBC3536321.1"/>
    <property type="molecule type" value="Genomic_DNA"/>
</dbReference>
<evidence type="ECO:0000256" key="18">
    <source>
        <dbReference type="SAM" id="Coils"/>
    </source>
</evidence>
<evidence type="ECO:0000256" key="6">
    <source>
        <dbReference type="ARBA" id="ARBA00012232"/>
    </source>
</evidence>
<dbReference type="Gene3D" id="1.10.274.10">
    <property type="entry name" value="PtsI, HPr-binding domain"/>
    <property type="match status" value="1"/>
</dbReference>
<evidence type="ECO:0000256" key="7">
    <source>
        <dbReference type="ARBA" id="ARBA00016544"/>
    </source>
</evidence>
<dbReference type="PIRSF" id="PIRSF000732">
    <property type="entry name" value="PTS_enzyme_I"/>
    <property type="match status" value="1"/>
</dbReference>
<dbReference type="SUPFAM" id="SSF52009">
    <property type="entry name" value="Phosphohistidine domain"/>
    <property type="match status" value="1"/>
</dbReference>
<keyword evidence="23" id="KW-1185">Reference proteome</keyword>
<dbReference type="InterPro" id="IPR023151">
    <property type="entry name" value="PEP_util_CS"/>
</dbReference>
<dbReference type="Gene3D" id="3.50.30.10">
    <property type="entry name" value="Phosphohistidine domain"/>
    <property type="match status" value="1"/>
</dbReference>
<gene>
    <name evidence="22" type="primary">ptsP</name>
    <name evidence="22" type="ORF">H8J70_03525</name>
</gene>
<feature type="domain" description="Phosphotransferase system enzyme I N-terminal" evidence="21">
    <location>
        <begin position="5"/>
        <end position="126"/>
    </location>
</feature>
<evidence type="ECO:0000313" key="22">
    <source>
        <dbReference type="EMBL" id="MBC3536321.1"/>
    </source>
</evidence>
<dbReference type="InterPro" id="IPR000121">
    <property type="entry name" value="PEP_util_C"/>
</dbReference>
<dbReference type="Gene3D" id="3.20.20.60">
    <property type="entry name" value="Phosphoenolpyruvate-binding domains"/>
    <property type="match status" value="1"/>
</dbReference>
<dbReference type="GO" id="GO:0008965">
    <property type="term" value="F:phosphoenolpyruvate-protein phosphotransferase activity"/>
    <property type="evidence" value="ECO:0007669"/>
    <property type="project" value="UniProtKB-EC"/>
</dbReference>
<keyword evidence="12 17" id="KW-0598">Phosphotransferase system</keyword>
<dbReference type="InterPro" id="IPR024692">
    <property type="entry name" value="PTS_EI"/>
</dbReference>
<evidence type="ECO:0000256" key="5">
    <source>
        <dbReference type="ARBA" id="ARBA00007837"/>
    </source>
</evidence>
<dbReference type="PRINTS" id="PR01736">
    <property type="entry name" value="PHPHTRNFRASE"/>
</dbReference>
<dbReference type="Pfam" id="PF02896">
    <property type="entry name" value="PEP-utilizers_C"/>
    <property type="match status" value="1"/>
</dbReference>
<dbReference type="Pfam" id="PF05524">
    <property type="entry name" value="PEP-utilisers_N"/>
    <property type="match status" value="1"/>
</dbReference>
<dbReference type="InterPro" id="IPR015813">
    <property type="entry name" value="Pyrv/PenolPyrv_kinase-like_dom"/>
</dbReference>
<comment type="subcellular location">
    <subcellularLocation>
        <location evidence="4 17">Cytoplasm</location>
    </subcellularLocation>
</comment>
<dbReference type="InterPro" id="IPR036618">
    <property type="entry name" value="PtsI_HPr-bd_sf"/>
</dbReference>
<dbReference type="InterPro" id="IPR008731">
    <property type="entry name" value="PTS_EIN"/>
</dbReference>
<keyword evidence="11 17" id="KW-0808">Transferase</keyword>
<keyword evidence="15 17" id="KW-0460">Magnesium</keyword>
<dbReference type="NCBIfam" id="TIGR01417">
    <property type="entry name" value="PTS_I_fam"/>
    <property type="match status" value="1"/>
</dbReference>
<keyword evidence="18" id="KW-0175">Coiled coil</keyword>
<organism evidence="22 23">
    <name type="scientific">Megasphaera hominis</name>
    <dbReference type="NCBI Taxonomy" id="159836"/>
    <lineage>
        <taxon>Bacteria</taxon>
        <taxon>Bacillati</taxon>
        <taxon>Bacillota</taxon>
        <taxon>Negativicutes</taxon>
        <taxon>Veillonellales</taxon>
        <taxon>Veillonellaceae</taxon>
        <taxon>Megasphaera</taxon>
    </lineage>
</organism>
<evidence type="ECO:0000256" key="4">
    <source>
        <dbReference type="ARBA" id="ARBA00004496"/>
    </source>
</evidence>
<evidence type="ECO:0000259" key="21">
    <source>
        <dbReference type="Pfam" id="PF05524"/>
    </source>
</evidence>
<keyword evidence="8 17" id="KW-0813">Transport</keyword>
<dbReference type="RefSeq" id="WP_186502480.1">
    <property type="nucleotide sequence ID" value="NZ_JACOGK010000007.1"/>
</dbReference>
<comment type="caution">
    <text evidence="22">The sequence shown here is derived from an EMBL/GenBank/DDBJ whole genome shotgun (WGS) entry which is preliminary data.</text>
</comment>
<dbReference type="InterPro" id="IPR008279">
    <property type="entry name" value="PEP-util_enz_mobile_dom"/>
</dbReference>
<keyword evidence="14 17" id="KW-0418">Kinase</keyword>
<dbReference type="PROSITE" id="PS00742">
    <property type="entry name" value="PEP_ENZYMES_2"/>
    <property type="match status" value="1"/>
</dbReference>
<feature type="coiled-coil region" evidence="18">
    <location>
        <begin position="26"/>
        <end position="71"/>
    </location>
</feature>
<evidence type="ECO:0000256" key="3">
    <source>
        <dbReference type="ARBA" id="ARBA00002728"/>
    </source>
</evidence>
<evidence type="ECO:0000256" key="1">
    <source>
        <dbReference type="ARBA" id="ARBA00000683"/>
    </source>
</evidence>
<feature type="domain" description="PEP-utilising enzyme C-terminal" evidence="20">
    <location>
        <begin position="252"/>
        <end position="540"/>
    </location>
</feature>
<name>A0ABR6VGJ9_9FIRM</name>
<evidence type="ECO:0000256" key="2">
    <source>
        <dbReference type="ARBA" id="ARBA00001946"/>
    </source>
</evidence>
<dbReference type="SUPFAM" id="SSF51621">
    <property type="entry name" value="Phosphoenolpyruvate/pyruvate domain"/>
    <property type="match status" value="1"/>
</dbReference>
<comment type="catalytic activity">
    <reaction evidence="1 17">
        <text>L-histidyl-[protein] + phosphoenolpyruvate = N(pros)-phospho-L-histidyl-[protein] + pyruvate</text>
        <dbReference type="Rhea" id="RHEA:23880"/>
        <dbReference type="Rhea" id="RHEA-COMP:9745"/>
        <dbReference type="Rhea" id="RHEA-COMP:9746"/>
        <dbReference type="ChEBI" id="CHEBI:15361"/>
        <dbReference type="ChEBI" id="CHEBI:29979"/>
        <dbReference type="ChEBI" id="CHEBI:58702"/>
        <dbReference type="ChEBI" id="CHEBI:64837"/>
        <dbReference type="EC" id="2.7.3.9"/>
    </reaction>
</comment>
<evidence type="ECO:0000256" key="16">
    <source>
        <dbReference type="ARBA" id="ARBA00033235"/>
    </source>
</evidence>
<evidence type="ECO:0000256" key="12">
    <source>
        <dbReference type="ARBA" id="ARBA00022683"/>
    </source>
</evidence>
<evidence type="ECO:0000256" key="9">
    <source>
        <dbReference type="ARBA" id="ARBA00022490"/>
    </source>
</evidence>
<evidence type="ECO:0000256" key="10">
    <source>
        <dbReference type="ARBA" id="ARBA00022597"/>
    </source>
</evidence>
<evidence type="ECO:0000259" key="19">
    <source>
        <dbReference type="Pfam" id="PF00391"/>
    </source>
</evidence>
<comment type="similarity">
    <text evidence="5 17">Belongs to the PEP-utilizing enzyme family.</text>
</comment>
<keyword evidence="13 17" id="KW-0479">Metal-binding</keyword>
<dbReference type="SUPFAM" id="SSF47831">
    <property type="entry name" value="Enzyme I of the PEP:sugar phosphotransferase system HPr-binding (sub)domain"/>
    <property type="match status" value="1"/>
</dbReference>